<dbReference type="AlphaFoldDB" id="A0A7S3LYN8"/>
<reference evidence="1" key="1">
    <citation type="submission" date="2021-01" db="EMBL/GenBank/DDBJ databases">
        <authorList>
            <person name="Corre E."/>
            <person name="Pelletier E."/>
            <person name="Niang G."/>
            <person name="Scheremetjew M."/>
            <person name="Finn R."/>
            <person name="Kale V."/>
            <person name="Holt S."/>
            <person name="Cochrane G."/>
            <person name="Meng A."/>
            <person name="Brown T."/>
            <person name="Cohen L."/>
        </authorList>
    </citation>
    <scope>NUCLEOTIDE SEQUENCE</scope>
    <source>
        <strain evidence="1">CCAP 955/1</strain>
    </source>
</reference>
<dbReference type="GO" id="GO:0006270">
    <property type="term" value="P:DNA replication initiation"/>
    <property type="evidence" value="ECO:0007669"/>
    <property type="project" value="InterPro"/>
</dbReference>
<organism evidence="1">
    <name type="scientific">Spumella elongata</name>
    <dbReference type="NCBI Taxonomy" id="89044"/>
    <lineage>
        <taxon>Eukaryota</taxon>
        <taxon>Sar</taxon>
        <taxon>Stramenopiles</taxon>
        <taxon>Ochrophyta</taxon>
        <taxon>Chrysophyceae</taxon>
        <taxon>Chromulinales</taxon>
        <taxon>Chromulinaceae</taxon>
        <taxon>Spumella</taxon>
    </lineage>
</organism>
<accession>A0A7S3LYN8</accession>
<dbReference type="Pfam" id="PF02724">
    <property type="entry name" value="CDC45"/>
    <property type="match status" value="1"/>
</dbReference>
<sequence>MDIKRNTPKKLDGWTGSALLPFVLLSEKSDGTFLVVGISPFSSVCGGEALTEEQERKLLPLTNFRQFFKLAGQLLGAPVKNISFDANVVEVRKEDVQEFLGALDDSLRKATPKHNSAN</sequence>
<gene>
    <name evidence="1" type="ORF">SELO1098_LOCUS949</name>
</gene>
<dbReference type="EMBL" id="HBIC01001707">
    <property type="protein sequence ID" value="CAE0272124.1"/>
    <property type="molecule type" value="Transcribed_RNA"/>
</dbReference>
<protein>
    <submittedName>
        <fullName evidence="1">Uncharacterized protein</fullName>
    </submittedName>
</protein>
<dbReference type="InterPro" id="IPR003874">
    <property type="entry name" value="CDC45"/>
</dbReference>
<name>A0A7S3LYN8_9STRA</name>
<proteinExistence type="predicted"/>
<evidence type="ECO:0000313" key="1">
    <source>
        <dbReference type="EMBL" id="CAE0272124.1"/>
    </source>
</evidence>